<evidence type="ECO:0000313" key="2">
    <source>
        <dbReference type="Proteomes" id="UP000481153"/>
    </source>
</evidence>
<sequence>MVLGQSFKEDHSSSTRFGDGVSRFLGDSWMKLMHLSVPHVFLLDARTGNALIDAKHPSWRQLQVLILRGLTDGSVSNTSLHKLEHIRQTKD</sequence>
<proteinExistence type="predicted"/>
<accession>A0A6G0XGF6</accession>
<reference evidence="1 2" key="1">
    <citation type="submission" date="2019-07" db="EMBL/GenBank/DDBJ databases">
        <title>Genomics analysis of Aphanomyces spp. identifies a new class of oomycete effector associated with host adaptation.</title>
        <authorList>
            <person name="Gaulin E."/>
        </authorList>
    </citation>
    <scope>NUCLEOTIDE SEQUENCE [LARGE SCALE GENOMIC DNA]</scope>
    <source>
        <strain evidence="1 2">ATCC 201684</strain>
    </source>
</reference>
<keyword evidence="2" id="KW-1185">Reference proteome</keyword>
<dbReference type="EMBL" id="VJMJ01000064">
    <property type="protein sequence ID" value="KAF0739326.1"/>
    <property type="molecule type" value="Genomic_DNA"/>
</dbReference>
<name>A0A6G0XGF6_9STRA</name>
<dbReference type="AlphaFoldDB" id="A0A6G0XGF6"/>
<gene>
    <name evidence="1" type="ORF">Ae201684_004895</name>
</gene>
<organism evidence="1 2">
    <name type="scientific">Aphanomyces euteiches</name>
    <dbReference type="NCBI Taxonomy" id="100861"/>
    <lineage>
        <taxon>Eukaryota</taxon>
        <taxon>Sar</taxon>
        <taxon>Stramenopiles</taxon>
        <taxon>Oomycota</taxon>
        <taxon>Saprolegniomycetes</taxon>
        <taxon>Saprolegniales</taxon>
        <taxon>Verrucalvaceae</taxon>
        <taxon>Aphanomyces</taxon>
    </lineage>
</organism>
<comment type="caution">
    <text evidence="1">The sequence shown here is derived from an EMBL/GenBank/DDBJ whole genome shotgun (WGS) entry which is preliminary data.</text>
</comment>
<evidence type="ECO:0000313" key="1">
    <source>
        <dbReference type="EMBL" id="KAF0739326.1"/>
    </source>
</evidence>
<protein>
    <submittedName>
        <fullName evidence="1">Uncharacterized protein</fullName>
    </submittedName>
</protein>
<dbReference type="Proteomes" id="UP000481153">
    <property type="component" value="Unassembled WGS sequence"/>
</dbReference>